<accession>A0A0G4KM17</accession>
<gene>
    <name evidence="1" type="ORF">BN1723_017189</name>
</gene>
<dbReference type="EMBL" id="CVQI01001636">
    <property type="protein sequence ID" value="CRK10294.1"/>
    <property type="molecule type" value="Genomic_DNA"/>
</dbReference>
<name>A0A0G4KM17_VERLO</name>
<proteinExistence type="predicted"/>
<organism evidence="1 2">
    <name type="scientific">Verticillium longisporum</name>
    <name type="common">Verticillium dahliae var. longisporum</name>
    <dbReference type="NCBI Taxonomy" id="100787"/>
    <lineage>
        <taxon>Eukaryota</taxon>
        <taxon>Fungi</taxon>
        <taxon>Dikarya</taxon>
        <taxon>Ascomycota</taxon>
        <taxon>Pezizomycotina</taxon>
        <taxon>Sordariomycetes</taxon>
        <taxon>Hypocreomycetidae</taxon>
        <taxon>Glomerellales</taxon>
        <taxon>Plectosphaerellaceae</taxon>
        <taxon>Verticillium</taxon>
    </lineage>
</organism>
<protein>
    <submittedName>
        <fullName evidence="1">Uncharacterized protein</fullName>
    </submittedName>
</protein>
<sequence length="100" mass="10917">MVAWDQTIYCGEQRGAARHRAWPVLTRDGQAKTRGDKMADVLGKVAVVVSTSVHEGLIQERERVPPPSLKQPAEVGFRELAGIQTALPPTADWVPQIGAF</sequence>
<dbReference type="Proteomes" id="UP000045706">
    <property type="component" value="Unassembled WGS sequence"/>
</dbReference>
<dbReference type="AlphaFoldDB" id="A0A0G4KM17"/>
<reference evidence="2" key="1">
    <citation type="submission" date="2015-05" db="EMBL/GenBank/DDBJ databases">
        <authorList>
            <person name="Fogelqvist Johan"/>
        </authorList>
    </citation>
    <scope>NUCLEOTIDE SEQUENCE [LARGE SCALE GENOMIC DNA]</scope>
</reference>
<evidence type="ECO:0000313" key="2">
    <source>
        <dbReference type="Proteomes" id="UP000045706"/>
    </source>
</evidence>
<evidence type="ECO:0000313" key="1">
    <source>
        <dbReference type="EMBL" id="CRK10294.1"/>
    </source>
</evidence>